<keyword evidence="1" id="KW-0812">Transmembrane</keyword>
<evidence type="ECO:0000313" key="3">
    <source>
        <dbReference type="Proteomes" id="UP000242501"/>
    </source>
</evidence>
<dbReference type="AlphaFoldDB" id="A0A1G6GS22"/>
<keyword evidence="1" id="KW-1133">Transmembrane helix</keyword>
<dbReference type="EMBL" id="FMYL01000002">
    <property type="protein sequence ID" value="SDB84719.1"/>
    <property type="molecule type" value="Genomic_DNA"/>
</dbReference>
<feature type="transmembrane region" description="Helical" evidence="1">
    <location>
        <begin position="108"/>
        <end position="125"/>
    </location>
</feature>
<protein>
    <submittedName>
        <fullName evidence="2">Uncharacterized protein</fullName>
    </submittedName>
</protein>
<proteinExistence type="predicted"/>
<name>A0A1G6GS22_9GAMM</name>
<gene>
    <name evidence="2" type="ORF">SAMN05421733_10299</name>
</gene>
<feature type="transmembrane region" description="Helical" evidence="1">
    <location>
        <begin position="38"/>
        <end position="57"/>
    </location>
</feature>
<reference evidence="3" key="1">
    <citation type="submission" date="2016-09" db="EMBL/GenBank/DDBJ databases">
        <authorList>
            <person name="Varghese N."/>
            <person name="Submissions S."/>
        </authorList>
    </citation>
    <scope>NUCLEOTIDE SEQUENCE [LARGE SCALE GENOMIC DNA]</scope>
    <source>
        <strain evidence="3">ANC 4422</strain>
    </source>
</reference>
<feature type="transmembrane region" description="Helical" evidence="1">
    <location>
        <begin position="7"/>
        <end position="32"/>
    </location>
</feature>
<keyword evidence="1" id="KW-0472">Membrane</keyword>
<evidence type="ECO:0000313" key="2">
    <source>
        <dbReference type="EMBL" id="SDB84719.1"/>
    </source>
</evidence>
<accession>A0A1G6GS22</accession>
<feature type="transmembrane region" description="Helical" evidence="1">
    <location>
        <begin position="64"/>
        <end position="96"/>
    </location>
</feature>
<evidence type="ECO:0000256" key="1">
    <source>
        <dbReference type="SAM" id="Phobius"/>
    </source>
</evidence>
<dbReference type="Proteomes" id="UP000242501">
    <property type="component" value="Unassembled WGS sequence"/>
</dbReference>
<keyword evidence="3" id="KW-1185">Reference proteome</keyword>
<dbReference type="STRING" id="1219383.SAMN05421733_10299"/>
<sequence>MSIYLNFFLILVKILTFFILLFLFFQSMYIVVVGGDVHSFYLMSYILLSLSIVKFFNYSCNRNVYIVVLASFSSFYFILAQEYFLSLISFVYSILLFKVNKLLVTKKILFLILICSLVIHQNNYIKDIKNKYNQEDSGETWQKYGAL</sequence>
<organism evidence="2 3">
    <name type="scientific">Acinetobacter boissieri</name>
    <dbReference type="NCBI Taxonomy" id="1219383"/>
    <lineage>
        <taxon>Bacteria</taxon>
        <taxon>Pseudomonadati</taxon>
        <taxon>Pseudomonadota</taxon>
        <taxon>Gammaproteobacteria</taxon>
        <taxon>Moraxellales</taxon>
        <taxon>Moraxellaceae</taxon>
        <taxon>Acinetobacter</taxon>
    </lineage>
</organism>